<dbReference type="InterPro" id="IPR003953">
    <property type="entry name" value="FAD-dep_OxRdtase_2_FAD-bd"/>
</dbReference>
<dbReference type="Proteomes" id="UP000703295">
    <property type="component" value="Unassembled WGS sequence"/>
</dbReference>
<proteinExistence type="predicted"/>
<accession>A0ABS2EWA7</accession>
<dbReference type="EMBL" id="JACJJW010000025">
    <property type="protein sequence ID" value="MBM6758971.1"/>
    <property type="molecule type" value="Genomic_DNA"/>
</dbReference>
<feature type="domain" description="FAD-dependent oxidoreductase 2 FAD-binding" evidence="3">
    <location>
        <begin position="85"/>
        <end position="118"/>
    </location>
</feature>
<keyword evidence="6" id="KW-1185">Reference proteome</keyword>
<dbReference type="Pfam" id="PF21688">
    <property type="entry name" value="FAD-depend_C"/>
    <property type="match status" value="1"/>
</dbReference>
<organism evidence="5 6">
    <name type="scientific">Bacteroides mediterraneensis</name>
    <dbReference type="NCBI Taxonomy" id="1841856"/>
    <lineage>
        <taxon>Bacteria</taxon>
        <taxon>Pseudomonadati</taxon>
        <taxon>Bacteroidota</taxon>
        <taxon>Bacteroidia</taxon>
        <taxon>Bacteroidales</taxon>
        <taxon>Bacteroidaceae</taxon>
        <taxon>Bacteroides</taxon>
    </lineage>
</organism>
<dbReference type="PRINTS" id="PR00411">
    <property type="entry name" value="PNDRDTASEI"/>
</dbReference>
<gene>
    <name evidence="5" type="ORF">H6A31_09820</name>
</gene>
<dbReference type="Gene3D" id="3.30.70.2700">
    <property type="match status" value="1"/>
</dbReference>
<dbReference type="PANTHER" id="PTHR42842:SF3">
    <property type="entry name" value="FAD_NAD(P)-BINDING OXIDOREDUCTASE FAMILY PROTEIN"/>
    <property type="match status" value="1"/>
</dbReference>
<sequence>MTHEYQLRILPEQAASEQSLKQYISREKGLDLRTINAIRTLKRSIDARQRTIYINLTVRVFVNETPSEEEFERTNYPNVEGRPAVIVVGAGPGGLFAALKLIELGLRPIVVERGKNVRERKEDLARISREHKVDAESNYSFGEGGAGAYSDGKLYTRSKKRGSVEKILNVFCQHGASPTILSDAHPHIGTDKLPRVIENMRNTILACGGEVHFQTRMDALLIEGQKVKGIETHDGKTFLGPVILATGHSARDVYRWLYAHGVQLETKGIAIGVRLEHPSMLIDQIQYHNKNGRGKYLPAAEYSFVQQVDGRGVYSFCMCPGGFVVPAASGPHQLVVNGMSPSNRGTKWSNSGMVVETHPEDLLRPEMQLQADPLPHSNESLTEELILRDGKLPEGTVHTLAMMRFQEKLEQICWQQGNMRQTAPAQRMADFTQKKLSYDLPVTSYSPGLVSSPLHFWMPPFLSERLSKGFQLFGKSSRGFLTNEAVMIAVETRTSSPVRIVRDKDTLQHLTVEGLFPCGEGAGYAGGIVSAGIDGERCAEAVAHYLNR</sequence>
<evidence type="ECO:0000259" key="4">
    <source>
        <dbReference type="Pfam" id="PF21688"/>
    </source>
</evidence>
<dbReference type="InterPro" id="IPR036188">
    <property type="entry name" value="FAD/NAD-bd_sf"/>
</dbReference>
<dbReference type="InterPro" id="IPR049516">
    <property type="entry name" value="FAD-depend_C"/>
</dbReference>
<protein>
    <submittedName>
        <fullName evidence="5">FAD-binding protein</fullName>
    </submittedName>
</protein>
<evidence type="ECO:0000259" key="3">
    <source>
        <dbReference type="Pfam" id="PF00890"/>
    </source>
</evidence>
<dbReference type="RefSeq" id="WP_204476143.1">
    <property type="nucleotide sequence ID" value="NZ_JACJJW010000025.1"/>
</dbReference>
<dbReference type="PIRSF" id="PIRSF038984">
    <property type="entry name" value="FAD_binding_protein"/>
    <property type="match status" value="1"/>
</dbReference>
<feature type="domain" description="FAD-dependent protein C-terminal" evidence="4">
    <location>
        <begin position="269"/>
        <end position="494"/>
    </location>
</feature>
<evidence type="ECO:0000313" key="6">
    <source>
        <dbReference type="Proteomes" id="UP000703295"/>
    </source>
</evidence>
<dbReference type="Pfam" id="PF00890">
    <property type="entry name" value="FAD_binding_2"/>
    <property type="match status" value="1"/>
</dbReference>
<evidence type="ECO:0000256" key="2">
    <source>
        <dbReference type="ARBA" id="ARBA00023002"/>
    </source>
</evidence>
<evidence type="ECO:0000256" key="1">
    <source>
        <dbReference type="ARBA" id="ARBA00022630"/>
    </source>
</evidence>
<comment type="caution">
    <text evidence="5">The sequence shown here is derived from an EMBL/GenBank/DDBJ whole genome shotgun (WGS) entry which is preliminary data.</text>
</comment>
<reference evidence="5 6" key="1">
    <citation type="journal article" date="2021" name="Sci. Rep.">
        <title>The distribution of antibiotic resistance genes in chicken gut microbiota commensals.</title>
        <authorList>
            <person name="Juricova H."/>
            <person name="Matiasovicova J."/>
            <person name="Kubasova T."/>
            <person name="Cejkova D."/>
            <person name="Rychlik I."/>
        </authorList>
    </citation>
    <scope>NUCLEOTIDE SEQUENCE [LARGE SCALE GENOMIC DNA]</scope>
    <source>
        <strain evidence="5 6">An801</strain>
    </source>
</reference>
<evidence type="ECO:0000313" key="5">
    <source>
        <dbReference type="EMBL" id="MBM6758971.1"/>
    </source>
</evidence>
<name>A0ABS2EWA7_9BACE</name>
<keyword evidence="1" id="KW-0285">Flavoprotein</keyword>
<dbReference type="PANTHER" id="PTHR42842">
    <property type="entry name" value="FAD/NAD(P)-BINDING OXIDOREDUCTASE"/>
    <property type="match status" value="1"/>
</dbReference>
<keyword evidence="2" id="KW-0560">Oxidoreductase</keyword>
<dbReference type="Gene3D" id="3.50.50.60">
    <property type="entry name" value="FAD/NAD(P)-binding domain"/>
    <property type="match status" value="2"/>
</dbReference>
<dbReference type="InterPro" id="IPR028348">
    <property type="entry name" value="FAD-binding_protein"/>
</dbReference>
<dbReference type="SUPFAM" id="SSF51905">
    <property type="entry name" value="FAD/NAD(P)-binding domain"/>
    <property type="match status" value="1"/>
</dbReference>